<accession>A0A6M3LCI1</accession>
<dbReference type="EMBL" id="MT143066">
    <property type="protein sequence ID" value="QJA92430.1"/>
    <property type="molecule type" value="Genomic_DNA"/>
</dbReference>
<reference evidence="2" key="1">
    <citation type="submission" date="2020-03" db="EMBL/GenBank/DDBJ databases">
        <title>The deep terrestrial virosphere.</title>
        <authorList>
            <person name="Holmfeldt K."/>
            <person name="Nilsson E."/>
            <person name="Simone D."/>
            <person name="Lopez-Fernandez M."/>
            <person name="Wu X."/>
            <person name="de Brujin I."/>
            <person name="Lundin D."/>
            <person name="Andersson A."/>
            <person name="Bertilsson S."/>
            <person name="Dopson M."/>
        </authorList>
    </citation>
    <scope>NUCLEOTIDE SEQUENCE</scope>
    <source>
        <strain evidence="1">MM415A07894</strain>
        <strain evidence="2">MM415B04671</strain>
    </source>
</reference>
<dbReference type="AlphaFoldDB" id="A0A6M3LCI1"/>
<proteinExistence type="predicted"/>
<sequence length="39" mass="4488">MEKNELERLVVGGKVDDVDKLKVKKCGNTSYLYEEGRDE</sequence>
<gene>
    <name evidence="1" type="ORF">MM415A07894_0005</name>
    <name evidence="2" type="ORF">MM415B04671_0005</name>
</gene>
<organism evidence="2">
    <name type="scientific">viral metagenome</name>
    <dbReference type="NCBI Taxonomy" id="1070528"/>
    <lineage>
        <taxon>unclassified sequences</taxon>
        <taxon>metagenomes</taxon>
        <taxon>organismal metagenomes</taxon>
    </lineage>
</organism>
<evidence type="ECO:0000313" key="2">
    <source>
        <dbReference type="EMBL" id="QJA92430.1"/>
    </source>
</evidence>
<dbReference type="EMBL" id="MT141593">
    <property type="protein sequence ID" value="QJA68172.1"/>
    <property type="molecule type" value="Genomic_DNA"/>
</dbReference>
<name>A0A6M3LCI1_9ZZZZ</name>
<protein>
    <submittedName>
        <fullName evidence="2">Uncharacterized protein</fullName>
    </submittedName>
</protein>
<evidence type="ECO:0000313" key="1">
    <source>
        <dbReference type="EMBL" id="QJA68172.1"/>
    </source>
</evidence>